<feature type="region of interest" description="Disordered" evidence="1">
    <location>
        <begin position="83"/>
        <end position="103"/>
    </location>
</feature>
<feature type="domain" description="Nucleolar 27S pre-rRNA processing Urb2/Npa2 C-terminal" evidence="2">
    <location>
        <begin position="24"/>
        <end position="83"/>
    </location>
</feature>
<evidence type="ECO:0000313" key="3">
    <source>
        <dbReference type="EMBL" id="PWA17143.1"/>
    </source>
</evidence>
<dbReference type="InterPro" id="IPR018849">
    <property type="entry name" value="Urb2/Npa2_C"/>
</dbReference>
<evidence type="ECO:0000256" key="1">
    <source>
        <dbReference type="SAM" id="MobiDB-lite"/>
    </source>
</evidence>
<evidence type="ECO:0000313" key="4">
    <source>
        <dbReference type="Proteomes" id="UP000250572"/>
    </source>
</evidence>
<comment type="caution">
    <text evidence="3">The sequence shown here is derived from an EMBL/GenBank/DDBJ whole genome shotgun (WGS) entry which is preliminary data.</text>
</comment>
<dbReference type="PANTHER" id="PTHR15682">
    <property type="entry name" value="UNHEALTHY RIBOSOME BIOGENESIS PROTEIN 2 HOMOLOG"/>
    <property type="match status" value="1"/>
</dbReference>
<keyword evidence="4" id="KW-1185">Reference proteome</keyword>
<proteinExistence type="predicted"/>
<dbReference type="PANTHER" id="PTHR15682:SF2">
    <property type="entry name" value="UNHEALTHY RIBOSOME BIOGENESIS PROTEIN 2 HOMOLOG"/>
    <property type="match status" value="1"/>
</dbReference>
<organism evidence="3 4">
    <name type="scientific">Gambusia affinis</name>
    <name type="common">Western mosquitofish</name>
    <name type="synonym">Heterandria affinis</name>
    <dbReference type="NCBI Taxonomy" id="33528"/>
    <lineage>
        <taxon>Eukaryota</taxon>
        <taxon>Metazoa</taxon>
        <taxon>Chordata</taxon>
        <taxon>Craniata</taxon>
        <taxon>Vertebrata</taxon>
        <taxon>Euteleostomi</taxon>
        <taxon>Actinopterygii</taxon>
        <taxon>Neopterygii</taxon>
        <taxon>Teleostei</taxon>
        <taxon>Neoteleostei</taxon>
        <taxon>Acanthomorphata</taxon>
        <taxon>Ovalentaria</taxon>
        <taxon>Atherinomorphae</taxon>
        <taxon>Cyprinodontiformes</taxon>
        <taxon>Poeciliidae</taxon>
        <taxon>Poeciliinae</taxon>
        <taxon>Gambusia</taxon>
    </lineage>
</organism>
<dbReference type="AlphaFoldDB" id="A0A315V0K7"/>
<dbReference type="InterPro" id="IPR052609">
    <property type="entry name" value="Ribosome_Biogenesis_Reg"/>
</dbReference>
<name>A0A315V0K7_GAMAF</name>
<accession>A0A315V0K7</accession>
<reference evidence="3 4" key="1">
    <citation type="journal article" date="2018" name="G3 (Bethesda)">
        <title>A High-Quality Reference Genome for the Invasive Mosquitofish Gambusia affinis Using a Chicago Library.</title>
        <authorList>
            <person name="Hoffberg S.L."/>
            <person name="Troendle N.J."/>
            <person name="Glenn T.C."/>
            <person name="Mahmud O."/>
            <person name="Louha S."/>
            <person name="Chalopin D."/>
            <person name="Bennetzen J.L."/>
            <person name="Mauricio R."/>
        </authorList>
    </citation>
    <scope>NUCLEOTIDE SEQUENCE [LARGE SCALE GENOMIC DNA]</scope>
    <source>
        <strain evidence="3">NE01/NJP1002.9</strain>
        <tissue evidence="3">Muscle</tissue>
    </source>
</reference>
<sequence>MNKQKLLNVLLPRLLGFTDHDDCCSTRVTLRPDVKLHLTEGVYCVLDLCLEPDVKLLRAGLNAGVREVFNELYSNYTHYHKTQRQGEDKRRVKRSLAADGSRTLRPDVTHRTAGTSSLKLHSCTQCSSNPGPAQWLVSTSTILATGNISLLSLRASASQLFSSEGTDQLRSCCLDSNEAPLLLFKDQGTLCCYLVIQVELQPIRLQLKHLILGVCSGGVEVSAPHVWRASVLDAVVAVRLLVVRERPQWSVRYCK</sequence>
<protein>
    <recommendedName>
        <fullName evidence="2">Nucleolar 27S pre-rRNA processing Urb2/Npa2 C-terminal domain-containing protein</fullName>
    </recommendedName>
</protein>
<dbReference type="GO" id="GO:0005730">
    <property type="term" value="C:nucleolus"/>
    <property type="evidence" value="ECO:0007669"/>
    <property type="project" value="TreeGrafter"/>
</dbReference>
<dbReference type="Pfam" id="PF10441">
    <property type="entry name" value="Urb2"/>
    <property type="match status" value="1"/>
</dbReference>
<dbReference type="GO" id="GO:0042254">
    <property type="term" value="P:ribosome biogenesis"/>
    <property type="evidence" value="ECO:0007669"/>
    <property type="project" value="TreeGrafter"/>
</dbReference>
<gene>
    <name evidence="3" type="ORF">CCH79_00010544</name>
</gene>
<dbReference type="Proteomes" id="UP000250572">
    <property type="component" value="Unassembled WGS sequence"/>
</dbReference>
<evidence type="ECO:0000259" key="2">
    <source>
        <dbReference type="Pfam" id="PF10441"/>
    </source>
</evidence>
<dbReference type="EMBL" id="NHOQ01002371">
    <property type="protein sequence ID" value="PWA17143.1"/>
    <property type="molecule type" value="Genomic_DNA"/>
</dbReference>